<dbReference type="Gene3D" id="2.30.130.30">
    <property type="entry name" value="Hypothetical protein"/>
    <property type="match status" value="1"/>
</dbReference>
<comment type="caution">
    <text evidence="2">The sequence shown here is derived from an EMBL/GenBank/DDBJ whole genome shotgun (WGS) entry which is preliminary data.</text>
</comment>
<evidence type="ECO:0000259" key="1">
    <source>
        <dbReference type="SMART" id="SM01022"/>
    </source>
</evidence>
<dbReference type="InterPro" id="IPR007374">
    <property type="entry name" value="ASCH_domain"/>
</dbReference>
<proteinExistence type="predicted"/>
<dbReference type="RefSeq" id="WP_125756695.1">
    <property type="nucleotide sequence ID" value="NZ_JBHTOK010000069.1"/>
</dbReference>
<reference evidence="3" key="1">
    <citation type="journal article" date="2019" name="Int. J. Syst. Evol. Microbiol.">
        <title>The Global Catalogue of Microorganisms (GCM) 10K type strain sequencing project: providing services to taxonomists for standard genome sequencing and annotation.</title>
        <authorList>
            <consortium name="The Broad Institute Genomics Platform"/>
            <consortium name="The Broad Institute Genome Sequencing Center for Infectious Disease"/>
            <person name="Wu L."/>
            <person name="Ma J."/>
        </authorList>
    </citation>
    <scope>NUCLEOTIDE SEQUENCE [LARGE SCALE GENOMIC DNA]</scope>
    <source>
        <strain evidence="3">CCM 8912</strain>
    </source>
</reference>
<dbReference type="InterPro" id="IPR015947">
    <property type="entry name" value="PUA-like_sf"/>
</dbReference>
<name>A0ABW4CXU9_9LACO</name>
<dbReference type="Proteomes" id="UP001597212">
    <property type="component" value="Unassembled WGS sequence"/>
</dbReference>
<dbReference type="InterPro" id="IPR016645">
    <property type="entry name" value="UCP016134"/>
</dbReference>
<protein>
    <submittedName>
        <fullName evidence="2">ASCH domain-containing protein</fullName>
    </submittedName>
</protein>
<evidence type="ECO:0000313" key="3">
    <source>
        <dbReference type="Proteomes" id="UP001597212"/>
    </source>
</evidence>
<accession>A0ABW4CXU9</accession>
<dbReference type="SMART" id="SM01022">
    <property type="entry name" value="ASCH"/>
    <property type="match status" value="1"/>
</dbReference>
<organism evidence="2 3">
    <name type="scientific">Lacticaseibacillus hegangensis</name>
    <dbReference type="NCBI Taxonomy" id="2486010"/>
    <lineage>
        <taxon>Bacteria</taxon>
        <taxon>Bacillati</taxon>
        <taxon>Bacillota</taxon>
        <taxon>Bacilli</taxon>
        <taxon>Lactobacillales</taxon>
        <taxon>Lactobacillaceae</taxon>
        <taxon>Lacticaseibacillus</taxon>
    </lineage>
</organism>
<gene>
    <name evidence="2" type="ORF">ACFQ5K_08690</name>
</gene>
<dbReference type="EMBL" id="JBHTOK010000069">
    <property type="protein sequence ID" value="MFD1441445.1"/>
    <property type="molecule type" value="Genomic_DNA"/>
</dbReference>
<dbReference type="Pfam" id="PF04266">
    <property type="entry name" value="ASCH"/>
    <property type="match status" value="1"/>
</dbReference>
<dbReference type="CDD" id="cd06555">
    <property type="entry name" value="ASCH_PF0470_like"/>
    <property type="match status" value="1"/>
</dbReference>
<dbReference type="SUPFAM" id="SSF88697">
    <property type="entry name" value="PUA domain-like"/>
    <property type="match status" value="1"/>
</dbReference>
<feature type="domain" description="ASCH" evidence="1">
    <location>
        <begin position="3"/>
        <end position="111"/>
    </location>
</feature>
<dbReference type="PIRSF" id="PIRSF016134">
    <property type="entry name" value="UCP016134"/>
    <property type="match status" value="1"/>
</dbReference>
<sequence>MNIAITHDQFQLIKAGTKTIEVRLNDAKRRQLRPGNHITFTDLTTGAELRVQVSAIDHFASFTALYTAFPGPQVGAAVNDSVAKMTQDTYQHYTPAQERATGVLAIHISLN</sequence>
<evidence type="ECO:0000313" key="2">
    <source>
        <dbReference type="EMBL" id="MFD1441445.1"/>
    </source>
</evidence>
<keyword evidence="3" id="KW-1185">Reference proteome</keyword>